<reference evidence="3 4" key="1">
    <citation type="journal article" date="2018" name="Genome Announc.">
        <title>Draft Genome Sequence of "Candidatus Phycosocius bacilliformis," an Alphaproteobacterial Ectosymbiont of the Hydrocarbon-Producing Green Alga Botryococcus braunii.</title>
        <authorList>
            <person name="Tanabe Y."/>
            <person name="Yamaguchi H."/>
            <person name="Watanabe M.M."/>
        </authorList>
    </citation>
    <scope>NUCLEOTIDE SEQUENCE [LARGE SCALE GENOMIC DNA]</scope>
    <source>
        <strain evidence="3 4">BOTRYCO-2</strain>
    </source>
</reference>
<dbReference type="GO" id="GO:0016020">
    <property type="term" value="C:membrane"/>
    <property type="evidence" value="ECO:0007669"/>
    <property type="project" value="InterPro"/>
</dbReference>
<evidence type="ECO:0000259" key="2">
    <source>
        <dbReference type="Pfam" id="PF00892"/>
    </source>
</evidence>
<dbReference type="AlphaFoldDB" id="A0A2P2EBU8"/>
<comment type="caution">
    <text evidence="3">The sequence shown here is derived from an EMBL/GenBank/DDBJ whole genome shotgun (WGS) entry which is preliminary data.</text>
</comment>
<keyword evidence="4" id="KW-1185">Reference proteome</keyword>
<protein>
    <recommendedName>
        <fullName evidence="2">EamA domain-containing protein</fullName>
    </recommendedName>
</protein>
<feature type="transmembrane region" description="Helical" evidence="1">
    <location>
        <begin position="99"/>
        <end position="120"/>
    </location>
</feature>
<dbReference type="SUPFAM" id="SSF103481">
    <property type="entry name" value="Multidrug resistance efflux transporter EmrE"/>
    <property type="match status" value="2"/>
</dbReference>
<sequence length="333" mass="34379">MAGLGRIQVYKGAQSCVFAGLNFLFCKAFRMALSWIPLALVAGFLQILRNAAQRGLSDQAGPWGATLVRFLYGLPFAALFLVLVAWLAPPSHFAIKPAFWIAAPIGATAQVCATAALIQAMRASSFGLGSTFQHMSLPLAALVGVLFLGDHLGPWGWLGILVATGGLILASWPRQGLAGGLSGFKAGLYGLASGACFAVSANCYRLCGLAIDPSAPLFSATFTLVCVQGLQSAVLGGILLVVDRPALQALAAEGRASWSAGLAGAAASACWFAALTLAPAALVRALNALVEAPTATLLGWIRFKETIDLRRGLGSALIVVGVIATVLSQLTRS</sequence>
<feature type="transmembrane region" description="Helical" evidence="1">
    <location>
        <begin position="132"/>
        <end position="149"/>
    </location>
</feature>
<keyword evidence="1" id="KW-1133">Transmembrane helix</keyword>
<keyword evidence="1" id="KW-0472">Membrane</keyword>
<dbReference type="InterPro" id="IPR000620">
    <property type="entry name" value="EamA_dom"/>
</dbReference>
<gene>
    <name evidence="3" type="ORF">PbB2_02226</name>
</gene>
<evidence type="ECO:0000313" key="4">
    <source>
        <dbReference type="Proteomes" id="UP000245086"/>
    </source>
</evidence>
<feature type="transmembrane region" description="Helical" evidence="1">
    <location>
        <begin position="254"/>
        <end position="275"/>
    </location>
</feature>
<name>A0A2P2EBU8_9PROT</name>
<feature type="transmembrane region" description="Helical" evidence="1">
    <location>
        <begin position="155"/>
        <end position="174"/>
    </location>
</feature>
<feature type="transmembrane region" description="Helical" evidence="1">
    <location>
        <begin position="69"/>
        <end position="87"/>
    </location>
</feature>
<accession>A0A2P2EBU8</accession>
<organism evidence="3 4">
    <name type="scientific">Candidatus Phycosocius bacilliformis</name>
    <dbReference type="NCBI Taxonomy" id="1445552"/>
    <lineage>
        <taxon>Bacteria</taxon>
        <taxon>Pseudomonadati</taxon>
        <taxon>Pseudomonadota</taxon>
        <taxon>Alphaproteobacteria</taxon>
        <taxon>Caulobacterales</taxon>
        <taxon>Caulobacterales incertae sedis</taxon>
        <taxon>Candidatus Phycosocius</taxon>
    </lineage>
</organism>
<proteinExistence type="predicted"/>
<feature type="transmembrane region" description="Helical" evidence="1">
    <location>
        <begin position="217"/>
        <end position="242"/>
    </location>
</feature>
<evidence type="ECO:0000256" key="1">
    <source>
        <dbReference type="SAM" id="Phobius"/>
    </source>
</evidence>
<dbReference type="Gene3D" id="1.10.3730.20">
    <property type="match status" value="1"/>
</dbReference>
<dbReference type="EMBL" id="BFBR01000006">
    <property type="protein sequence ID" value="GBF58540.1"/>
    <property type="molecule type" value="Genomic_DNA"/>
</dbReference>
<keyword evidence="1" id="KW-0812">Transmembrane</keyword>
<feature type="transmembrane region" description="Helical" evidence="1">
    <location>
        <begin position="186"/>
        <end position="211"/>
    </location>
</feature>
<feature type="domain" description="EamA" evidence="2">
    <location>
        <begin position="34"/>
        <end position="171"/>
    </location>
</feature>
<evidence type="ECO:0000313" key="3">
    <source>
        <dbReference type="EMBL" id="GBF58540.1"/>
    </source>
</evidence>
<dbReference type="InterPro" id="IPR037185">
    <property type="entry name" value="EmrE-like"/>
</dbReference>
<feature type="transmembrane region" description="Helical" evidence="1">
    <location>
        <begin position="28"/>
        <end position="48"/>
    </location>
</feature>
<dbReference type="Proteomes" id="UP000245086">
    <property type="component" value="Unassembled WGS sequence"/>
</dbReference>
<dbReference type="Pfam" id="PF00892">
    <property type="entry name" value="EamA"/>
    <property type="match status" value="1"/>
</dbReference>
<feature type="transmembrane region" description="Helical" evidence="1">
    <location>
        <begin position="313"/>
        <end position="331"/>
    </location>
</feature>